<reference evidence="2" key="1">
    <citation type="submission" date="2021-02" db="EMBL/GenBank/DDBJ databases">
        <authorList>
            <person name="Nowell W R."/>
        </authorList>
    </citation>
    <scope>NUCLEOTIDE SEQUENCE</scope>
</reference>
<feature type="non-terminal residue" evidence="2">
    <location>
        <position position="92"/>
    </location>
</feature>
<dbReference type="EMBL" id="CAJOBB010011068">
    <property type="protein sequence ID" value="CAF4255251.1"/>
    <property type="molecule type" value="Genomic_DNA"/>
</dbReference>
<dbReference type="AlphaFoldDB" id="A0A820F059"/>
<dbReference type="InterPro" id="IPR001810">
    <property type="entry name" value="F-box_dom"/>
</dbReference>
<dbReference type="Proteomes" id="UP000663868">
    <property type="component" value="Unassembled WGS sequence"/>
</dbReference>
<gene>
    <name evidence="2" type="ORF">KXQ929_LOCUS43034</name>
</gene>
<sequence>MESLPDELLLIIFEYLSQYDLFYAFHNLNYRFERIIACYFNSIDLNQCENLYYKRFRLFCEDLIPSYGHQINSLSIYDHPRIRVLQPYLHYL</sequence>
<dbReference type="PROSITE" id="PS50181">
    <property type="entry name" value="FBOX"/>
    <property type="match status" value="1"/>
</dbReference>
<dbReference type="SUPFAM" id="SSF81383">
    <property type="entry name" value="F-box domain"/>
    <property type="match status" value="1"/>
</dbReference>
<dbReference type="InterPro" id="IPR036047">
    <property type="entry name" value="F-box-like_dom_sf"/>
</dbReference>
<proteinExistence type="predicted"/>
<comment type="caution">
    <text evidence="2">The sequence shown here is derived from an EMBL/GenBank/DDBJ whole genome shotgun (WGS) entry which is preliminary data.</text>
</comment>
<organism evidence="2 3">
    <name type="scientific">Adineta steineri</name>
    <dbReference type="NCBI Taxonomy" id="433720"/>
    <lineage>
        <taxon>Eukaryota</taxon>
        <taxon>Metazoa</taxon>
        <taxon>Spiralia</taxon>
        <taxon>Gnathifera</taxon>
        <taxon>Rotifera</taxon>
        <taxon>Eurotatoria</taxon>
        <taxon>Bdelloidea</taxon>
        <taxon>Adinetida</taxon>
        <taxon>Adinetidae</taxon>
        <taxon>Adineta</taxon>
    </lineage>
</organism>
<protein>
    <recommendedName>
        <fullName evidence="1">F-box domain-containing protein</fullName>
    </recommendedName>
</protein>
<evidence type="ECO:0000259" key="1">
    <source>
        <dbReference type="PROSITE" id="PS50181"/>
    </source>
</evidence>
<feature type="domain" description="F-box" evidence="1">
    <location>
        <begin position="1"/>
        <end position="56"/>
    </location>
</feature>
<name>A0A820F059_9BILA</name>
<accession>A0A820F059</accession>
<dbReference type="CDD" id="cd09917">
    <property type="entry name" value="F-box_SF"/>
    <property type="match status" value="1"/>
</dbReference>
<evidence type="ECO:0000313" key="3">
    <source>
        <dbReference type="Proteomes" id="UP000663868"/>
    </source>
</evidence>
<feature type="non-terminal residue" evidence="2">
    <location>
        <position position="1"/>
    </location>
</feature>
<evidence type="ECO:0000313" key="2">
    <source>
        <dbReference type="EMBL" id="CAF4255251.1"/>
    </source>
</evidence>